<comment type="caution">
    <text evidence="1">The sequence shown here is derived from an EMBL/GenBank/DDBJ whole genome shotgun (WGS) entry which is preliminary data.</text>
</comment>
<dbReference type="InterPro" id="IPR053842">
    <property type="entry name" value="NikA-like"/>
</dbReference>
<gene>
    <name evidence="1" type="ORF">SDC9_73902</name>
</gene>
<sequence>MSKREREIQLKFRVTPQEREMIEQKMAQLGTKNMAAYLRKISIDGYVIRLELPELKEMVSLLRRSSNNLNQLTKRVHETGRVYDADLEDIVQNQERLWRAATDILAALAKLK</sequence>
<evidence type="ECO:0000313" key="1">
    <source>
        <dbReference type="EMBL" id="MPM27391.1"/>
    </source>
</evidence>
<name>A0A644YHM4_9ZZZZ</name>
<proteinExistence type="predicted"/>
<dbReference type="Pfam" id="PF21983">
    <property type="entry name" value="NikA-like"/>
    <property type="match status" value="1"/>
</dbReference>
<protein>
    <submittedName>
        <fullName evidence="1">Uncharacterized protein</fullName>
    </submittedName>
</protein>
<dbReference type="EMBL" id="VSSQ01004982">
    <property type="protein sequence ID" value="MPM27391.1"/>
    <property type="molecule type" value="Genomic_DNA"/>
</dbReference>
<dbReference type="AlphaFoldDB" id="A0A644YHM4"/>
<reference evidence="1" key="1">
    <citation type="submission" date="2019-08" db="EMBL/GenBank/DDBJ databases">
        <authorList>
            <person name="Kucharzyk K."/>
            <person name="Murdoch R.W."/>
            <person name="Higgins S."/>
            <person name="Loffler F."/>
        </authorList>
    </citation>
    <scope>NUCLEOTIDE SEQUENCE</scope>
</reference>
<accession>A0A644YHM4</accession>
<organism evidence="1">
    <name type="scientific">bioreactor metagenome</name>
    <dbReference type="NCBI Taxonomy" id="1076179"/>
    <lineage>
        <taxon>unclassified sequences</taxon>
        <taxon>metagenomes</taxon>
        <taxon>ecological metagenomes</taxon>
    </lineage>
</organism>